<dbReference type="SMART" id="SM00282">
    <property type="entry name" value="LamG"/>
    <property type="match status" value="2"/>
</dbReference>
<dbReference type="GO" id="GO:0006260">
    <property type="term" value="P:DNA replication"/>
    <property type="evidence" value="ECO:0007669"/>
    <property type="project" value="UniProtKB-KW"/>
</dbReference>
<feature type="compositionally biased region" description="Low complexity" evidence="30">
    <location>
        <begin position="1942"/>
        <end position="1953"/>
    </location>
</feature>
<dbReference type="PROSITE" id="PS00022">
    <property type="entry name" value="EGF_1"/>
    <property type="match status" value="23"/>
</dbReference>
<dbReference type="CDD" id="cd00110">
    <property type="entry name" value="LamG"/>
    <property type="match status" value="2"/>
</dbReference>
<feature type="domain" description="Laminin G" evidence="32">
    <location>
        <begin position="1531"/>
        <end position="1706"/>
    </location>
</feature>
<evidence type="ECO:0000256" key="7">
    <source>
        <dbReference type="ARBA" id="ARBA00022475"/>
    </source>
</evidence>
<dbReference type="GO" id="GO:0005911">
    <property type="term" value="C:cell-cell junction"/>
    <property type="evidence" value="ECO:0007669"/>
    <property type="project" value="UniProtKB-ARBA"/>
</dbReference>
<keyword evidence="23" id="KW-0325">Glycoprotein</keyword>
<dbReference type="SUPFAM" id="SSF57196">
    <property type="entry name" value="EGF/Laminin"/>
    <property type="match status" value="12"/>
</dbReference>
<evidence type="ECO:0000259" key="34">
    <source>
        <dbReference type="PROSITE" id="PS50051"/>
    </source>
</evidence>
<reference evidence="36" key="1">
    <citation type="submission" date="2025-08" db="UniProtKB">
        <authorList>
            <consortium name="RefSeq"/>
        </authorList>
    </citation>
    <scope>IDENTIFICATION</scope>
    <source>
        <tissue evidence="36">Silk gland</tissue>
    </source>
</reference>
<dbReference type="Pfam" id="PF17855">
    <property type="entry name" value="MCM_lid"/>
    <property type="match status" value="1"/>
</dbReference>
<evidence type="ECO:0000313" key="36">
    <source>
        <dbReference type="RefSeq" id="XP_028031788.1"/>
    </source>
</evidence>
<dbReference type="GO" id="GO:0051093">
    <property type="term" value="P:negative regulation of developmental process"/>
    <property type="evidence" value="ECO:0007669"/>
    <property type="project" value="UniProtKB-ARBA"/>
</dbReference>
<dbReference type="FunFam" id="3.40.50.300:FF:000115">
    <property type="entry name" value="DNA helicase"/>
    <property type="match status" value="1"/>
</dbReference>
<evidence type="ECO:0000256" key="14">
    <source>
        <dbReference type="ARBA" id="ARBA00022741"/>
    </source>
</evidence>
<dbReference type="InterPro" id="IPR018525">
    <property type="entry name" value="MCM_CS"/>
</dbReference>
<dbReference type="InterPro" id="IPR018097">
    <property type="entry name" value="EGF_Ca-bd_CS"/>
</dbReference>
<keyword evidence="21 31" id="KW-0472">Membrane</keyword>
<feature type="compositionally biased region" description="Pro residues" evidence="30">
    <location>
        <begin position="1903"/>
        <end position="1912"/>
    </location>
</feature>
<dbReference type="GO" id="GO:0009792">
    <property type="term" value="P:embryo development ending in birth or egg hatching"/>
    <property type="evidence" value="ECO:0007669"/>
    <property type="project" value="UniProtKB-ARBA"/>
</dbReference>
<keyword evidence="13" id="KW-0677">Repeat</keyword>
<dbReference type="FunFam" id="2.10.25.10:FF:000039">
    <property type="entry name" value="Crumbs cell polarity complex component 1"/>
    <property type="match status" value="1"/>
</dbReference>
<evidence type="ECO:0000256" key="12">
    <source>
        <dbReference type="ARBA" id="ARBA00022729"/>
    </source>
</evidence>
<feature type="disulfide bond" evidence="28">
    <location>
        <begin position="2427"/>
        <end position="2436"/>
    </location>
</feature>
<feature type="disulfide bond" evidence="28">
    <location>
        <begin position="900"/>
        <end position="909"/>
    </location>
</feature>
<dbReference type="FunFam" id="2.10.25.10:FF:000004">
    <property type="entry name" value="Neurogenic locus notch 1"/>
    <property type="match status" value="1"/>
</dbReference>
<dbReference type="Gene3D" id="3.40.50.300">
    <property type="entry name" value="P-loop containing nucleotide triphosphate hydrolases"/>
    <property type="match status" value="1"/>
</dbReference>
<protein>
    <recommendedName>
        <fullName evidence="5">DNA helicase</fullName>
        <ecNumber evidence="5">3.6.4.12</ecNumber>
    </recommendedName>
</protein>
<evidence type="ECO:0000256" key="20">
    <source>
        <dbReference type="ARBA" id="ARBA00023125"/>
    </source>
</evidence>
<evidence type="ECO:0000256" key="4">
    <source>
        <dbReference type="ARBA" id="ARBA00008010"/>
    </source>
</evidence>
<dbReference type="InterPro" id="IPR031327">
    <property type="entry name" value="MCM"/>
</dbReference>
<dbReference type="EC" id="3.6.4.12" evidence="5"/>
<dbReference type="GO" id="GO:0005524">
    <property type="term" value="F:ATP binding"/>
    <property type="evidence" value="ECO:0007669"/>
    <property type="project" value="UniProtKB-KW"/>
</dbReference>
<dbReference type="InterPro" id="IPR009030">
    <property type="entry name" value="Growth_fac_rcpt_cys_sf"/>
</dbReference>
<evidence type="ECO:0000256" key="15">
    <source>
        <dbReference type="ARBA" id="ARBA00022782"/>
    </source>
</evidence>
<gene>
    <name evidence="36" type="primary">LOC114244235</name>
</gene>
<evidence type="ECO:0000256" key="17">
    <source>
        <dbReference type="ARBA" id="ARBA00022806"/>
    </source>
</evidence>
<feature type="disulfide bond" evidence="28">
    <location>
        <begin position="1113"/>
        <end position="1123"/>
    </location>
</feature>
<dbReference type="FunFam" id="2.10.25.10:FF:000122">
    <property type="entry name" value="Protein crumbs homolog 2"/>
    <property type="match status" value="1"/>
</dbReference>
<evidence type="ECO:0000256" key="5">
    <source>
        <dbReference type="ARBA" id="ARBA00012551"/>
    </source>
</evidence>
<dbReference type="Gene3D" id="2.10.25.10">
    <property type="entry name" value="Laminin"/>
    <property type="match status" value="28"/>
</dbReference>
<feature type="domain" description="EGF-like" evidence="33">
    <location>
        <begin position="675"/>
        <end position="711"/>
    </location>
</feature>
<dbReference type="GO" id="GO:0048598">
    <property type="term" value="P:embryonic morphogenesis"/>
    <property type="evidence" value="ECO:0007669"/>
    <property type="project" value="UniProtKB-ARBA"/>
</dbReference>
<feature type="disulfide bond" evidence="28">
    <location>
        <begin position="784"/>
        <end position="793"/>
    </location>
</feature>
<dbReference type="SMART" id="SM00179">
    <property type="entry name" value="EGF_CA"/>
    <property type="match status" value="26"/>
</dbReference>
<dbReference type="InterPro" id="IPR027417">
    <property type="entry name" value="P-loop_NTPase"/>
</dbReference>
<feature type="disulfide bond" evidence="28">
    <location>
        <begin position="1212"/>
        <end position="1221"/>
    </location>
</feature>
<feature type="domain" description="EGF-like" evidence="33">
    <location>
        <begin position="836"/>
        <end position="873"/>
    </location>
</feature>
<feature type="region of interest" description="Disordered" evidence="30">
    <location>
        <begin position="1885"/>
        <end position="1965"/>
    </location>
</feature>
<keyword evidence="22 28" id="KW-1015">Disulfide bond</keyword>
<dbReference type="SMART" id="SM00350">
    <property type="entry name" value="MCM"/>
    <property type="match status" value="1"/>
</dbReference>
<dbReference type="GO" id="GO:0048592">
    <property type="term" value="P:eye morphogenesis"/>
    <property type="evidence" value="ECO:0007669"/>
    <property type="project" value="UniProtKB-ARBA"/>
</dbReference>
<feature type="region of interest" description="Disordered" evidence="30">
    <location>
        <begin position="2682"/>
        <end position="2716"/>
    </location>
</feature>
<feature type="domain" description="EGF-like" evidence="33">
    <location>
        <begin position="1301"/>
        <end position="1337"/>
    </location>
</feature>
<evidence type="ECO:0000256" key="27">
    <source>
        <dbReference type="ARBA" id="ARBA00060989"/>
    </source>
</evidence>
<feature type="disulfide bond" evidence="28">
    <location>
        <begin position="2044"/>
        <end position="2053"/>
    </location>
</feature>
<dbReference type="CDD" id="cd00054">
    <property type="entry name" value="EGF_CA"/>
    <property type="match status" value="19"/>
</dbReference>
<dbReference type="FunFam" id="2.10.25.10:FF:000208">
    <property type="entry name" value="Crumbs 2, cell polarity complex component"/>
    <property type="match status" value="1"/>
</dbReference>
<feature type="domain" description="EGF-like" evidence="33">
    <location>
        <begin position="2440"/>
        <end position="2483"/>
    </location>
</feature>
<dbReference type="KEGG" id="bman:114244235"/>
<dbReference type="GO" id="GO:0007163">
    <property type="term" value="P:establishment or maintenance of cell polarity"/>
    <property type="evidence" value="ECO:0007669"/>
    <property type="project" value="UniProtKB-ARBA"/>
</dbReference>
<dbReference type="GO" id="GO:0003678">
    <property type="term" value="F:DNA helicase activity"/>
    <property type="evidence" value="ECO:0007669"/>
    <property type="project" value="UniProtKB-EC"/>
</dbReference>
<dbReference type="GO" id="GO:0061326">
    <property type="term" value="P:renal tubule development"/>
    <property type="evidence" value="ECO:0007669"/>
    <property type="project" value="UniProtKB-ARBA"/>
</dbReference>
<keyword evidence="16" id="KW-0378">Hydrolase</keyword>
<dbReference type="GO" id="GO:0030182">
    <property type="term" value="P:neuron differentiation"/>
    <property type="evidence" value="ECO:0007669"/>
    <property type="project" value="UniProtKB-ARBA"/>
</dbReference>
<dbReference type="GO" id="GO:0003008">
    <property type="term" value="P:system process"/>
    <property type="evidence" value="ECO:0007669"/>
    <property type="project" value="UniProtKB-ARBA"/>
</dbReference>
<dbReference type="FunFam" id="2.10.25.10:FF:000123">
    <property type="entry name" value="Crumbs homolog 1 (Drosophila)"/>
    <property type="match status" value="2"/>
</dbReference>
<feature type="disulfide bond" evidence="28">
    <location>
        <begin position="2524"/>
        <end position="2534"/>
    </location>
</feature>
<evidence type="ECO:0000256" key="18">
    <source>
        <dbReference type="ARBA" id="ARBA00022840"/>
    </source>
</evidence>
<feature type="compositionally biased region" description="Acidic residues" evidence="30">
    <location>
        <begin position="407"/>
        <end position="424"/>
    </location>
</feature>
<keyword evidence="17" id="KW-0347">Helicase</keyword>
<feature type="disulfide bond" evidence="28">
    <location>
        <begin position="2473"/>
        <end position="2482"/>
    </location>
</feature>
<feature type="disulfide bond" evidence="28">
    <location>
        <begin position="2389"/>
        <end position="2398"/>
    </location>
</feature>
<dbReference type="SUPFAM" id="SSF49899">
    <property type="entry name" value="Concanavalin A-like lectins/glucanases"/>
    <property type="match status" value="3"/>
</dbReference>
<feature type="domain" description="EGF-like" evidence="33">
    <location>
        <begin position="2558"/>
        <end position="2595"/>
    </location>
</feature>
<dbReference type="Pfam" id="PF12661">
    <property type="entry name" value="hEGF"/>
    <property type="match status" value="2"/>
</dbReference>
<evidence type="ECO:0000256" key="11">
    <source>
        <dbReference type="ARBA" id="ARBA00022705"/>
    </source>
</evidence>
<evidence type="ECO:0000256" key="30">
    <source>
        <dbReference type="SAM" id="MobiDB-lite"/>
    </source>
</evidence>
<feature type="domain" description="EGF-like" evidence="33">
    <location>
        <begin position="1034"/>
        <end position="1071"/>
    </location>
</feature>
<dbReference type="GO" id="GO:0051049">
    <property type="term" value="P:regulation of transport"/>
    <property type="evidence" value="ECO:0007669"/>
    <property type="project" value="UniProtKB-ARBA"/>
</dbReference>
<keyword evidence="12" id="KW-0732">Signal</keyword>
<feature type="compositionally biased region" description="Basic and acidic residues" evidence="30">
    <location>
        <begin position="2700"/>
        <end position="2716"/>
    </location>
</feature>
<feature type="disulfide bond" evidence="28">
    <location>
        <begin position="1519"/>
        <end position="1528"/>
    </location>
</feature>
<dbReference type="GO" id="GO:0032991">
    <property type="term" value="C:protein-containing complex"/>
    <property type="evidence" value="ECO:0007669"/>
    <property type="project" value="UniProtKB-ARBA"/>
</dbReference>
<dbReference type="InterPro" id="IPR000742">
    <property type="entry name" value="EGF"/>
</dbReference>
<keyword evidence="25" id="KW-0966">Cell projection</keyword>
<evidence type="ECO:0000313" key="35">
    <source>
        <dbReference type="Proteomes" id="UP000504629"/>
    </source>
</evidence>
<dbReference type="PROSITE" id="PS50025">
    <property type="entry name" value="LAM_G_DOMAIN"/>
    <property type="match status" value="2"/>
</dbReference>
<evidence type="ECO:0000256" key="31">
    <source>
        <dbReference type="SAM" id="Phobius"/>
    </source>
</evidence>
<feature type="disulfide bond" evidence="28">
    <location>
        <begin position="1250"/>
        <end position="1259"/>
    </location>
</feature>
<dbReference type="CDD" id="cd17757">
    <property type="entry name" value="MCM6"/>
    <property type="match status" value="1"/>
</dbReference>
<dbReference type="GeneID" id="114244235"/>
<feature type="disulfide bond" evidence="28">
    <location>
        <begin position="1734"/>
        <end position="1743"/>
    </location>
</feature>
<keyword evidence="19 31" id="KW-1133">Transmembrane helix</keyword>
<dbReference type="InterPro" id="IPR049883">
    <property type="entry name" value="NOTCH1_EGF-like"/>
</dbReference>
<feature type="compositionally biased region" description="Pro residues" evidence="30">
    <location>
        <begin position="1920"/>
        <end position="1941"/>
    </location>
</feature>
<dbReference type="OrthoDB" id="283575at2759"/>
<evidence type="ECO:0000256" key="9">
    <source>
        <dbReference type="ARBA" id="ARBA00022553"/>
    </source>
</evidence>
<keyword evidence="15" id="KW-0221">Differentiation</keyword>
<keyword evidence="20 29" id="KW-0238">DNA-binding</keyword>
<feature type="domain" description="Laminin G" evidence="32">
    <location>
        <begin position="1755"/>
        <end position="2022"/>
    </location>
</feature>
<keyword evidence="35" id="KW-1185">Reference proteome</keyword>
<keyword evidence="11" id="KW-0235">DNA replication</keyword>
<comment type="caution">
    <text evidence="28">Lacks conserved residue(s) required for the propagation of feature annotation.</text>
</comment>
<feature type="disulfide bond" evidence="28">
    <location>
        <begin position="1135"/>
        <end position="1144"/>
    </location>
</feature>
<evidence type="ECO:0000256" key="26">
    <source>
        <dbReference type="ARBA" id="ARBA00023306"/>
    </source>
</evidence>
<keyword evidence="26" id="KW-0131">Cell cycle</keyword>
<feature type="domain" description="EGF-like" evidence="33">
    <location>
        <begin position="2596"/>
        <end position="2635"/>
    </location>
</feature>
<keyword evidence="14 29" id="KW-0547">Nucleotide-binding</keyword>
<sequence>MPGSRAEITTRTKLANEGQMEGIKGLKALGVRELHYKTAFLACSVQAVSRRFGTAELPTHDLTTEDMRKQMTDKEWDKVYEMSRDRNLYNNLITSLFPSIHGNNEVKRGVLLMLFGGVAKTTIEGTTLRGDINVCIVGDPSTAKSQLLKQVSEITPRAVYTSGKASSAAGLTAAVVRDEESFDFVIEAGALMLADNGVCCIDEFDKMDPGDQVAIHEAMEQQTISLAKAGVRATLNARTSILAAANPIGGRYDRAKSLQQNVALSPPIMSRFDLFFILIDESSEMVDYAIARKIVDLHCNKEESYDCVYSRDDLLRYIAFARSFKPVITEEAGKLLVEYYALLRGREGGAGGGAWRITVRQLESMVRLAEGVAKMHCSGHVTPAHVHEAYRLLNKSIIRVEQPDIHLDEDEPQCEPSMDVDQDEPNGTAETPSNGDSAPKKKLALSFEEYKSLSNMLVVYMRKEEAEAETRGCFIFLTYTLATTPGSFAAAPVGPSDRPEAYFNGSSYIRLSRPISLKQLVGLSFRTCVGGELFSQRFEGYTLHVTALYEQVVVSWARPAQPHREVGLVKETLDNRWHWVALRYKPNPPSLLLEVDRDTQVISNVTWNPELLSPGALEAGGAVVLVGNVFSGCIHEGPQLEFHAAGAQLRNVVFGNCPLTTDECIDRKDVLRIPPKDHCYNEPCMRHGTCISRHDRYECHCTARYTGNNCEVDAGDPCASAACRHGARCVEDGRGDYSCDCPPGYHGTYCELEVSLDPLCVAGPCRNNGSCSVPPGGDTYLCTCPPGYTGRNCETDVDECSGAAACLNGGRCVDAVNNYTCDCTATGYTGARCETNVNECEEDRALCGHGVCYDTYGGFVCACQPGYTGEHCHRMSACASGPCGAGGACVEEGGGFRCVCARGYLPPLCAAPAPPSPCADLACPPRSHCSAAGSSTTGTGGAGSPGAVPGAVVPGGAASGGAVPRPAVCVCDVGYYGAAGLSPNCSRAESACEAGVCLNGASCEQGPDHFNCSCAPGYRGPYCEMGGRAAPDPQPERCAAGPCLHALSCVDLVSGGFRCECEAGWGGARCEMCEGGEGGACEDCRSVPCPQHQECVESGGAYSCAAAEGGGPCGGAPCHNGTCTPLDAQHFTCACSPGYNGRYCETDVDECAMKPKICNNGVCVNTPGSYQCYCRPGYTGDSCEQDIDECLSSPCKNSGTCQNLENNYECVCMEGFEGKDCSVNIDECEASPCAAGSTCVDGVASYSCQCQEGLTGPRCEVDIDDCESQPCQHGGRCVDALNGYSCECGGTGFTGDDCSVNIDECAPAPCRHGATCVDELNDYRCSCHPGFTGKNCEVDINECEGEPCKFGGVCLERSNASLYLAPDAPPVLVGPHDAMLLPPAFYQPFAIDDASGFECVCVPGTAGARCELNIDECASSPCGHGKCVDGVGSYSCDCLPGYEGDHCEIEIDECQRYQPCAHGRCVDQRATYHCSCSAGWGGRNCSVVLQGCAAQPCRNQGSCHPWLRDETEHRFNCSCANGFYGTTCEKITTMSLERSSYAEVNTSREEGYDISFRFKTTLGDGLLAMGIGLTYFFLELSNGRLNLHSSLLNKWEGVFIGSNLNDSNWQKVFVTINSSHLVLAANEEQTIYPISQIEAYNSSVTSFPTTRLGRAGSSFATLTHGPDFFVGCFQDVVVNGQWVLPESGEGEGEGPVWRLAGVTAACPRVPQCQPSPCRSGGRCHDHWTSFLCTCPRPHLGDTCQYNYTAATFGHEAARRGSAVRVLVGEAARRAVLAALDISMFIRTRKPTGQIFYLGSLPRYGQTEETQVGASLSNGELLVHLRFNQTPENYTVGGTRLDNGHLHLIEVVRNSTLVQVKLNGTEYFRKSISGAKQLDAQVLYLGGPPPAPEPPEAAALIASPPSPSPPPAPASSSSSPPVTPPPAPPAPSTPPPPPPPVPTSVLTALTSTPLPTAPPEEEPDDSAYFKGVIQDVQVSNGVNVTIVEFFPLRVPGLELPPPFGEVFLPPGGVLRGVVSDDVCASQPCKHNATCTNTWNDFTCTCPRGYKGKQCGDVEFCQLQGCPPNSHCRDIDQGLECVSNATFDGANTTLTYRLRDARPDPLARHPLPPPTDLTITYRTKVGGTLLRAESDPSEGQEGSWFAVGAYKERVSVQWRLDPLGGPPADLPRALRMTAPHSHLHWTTVKFTFDRDQIIGSFVEADGEERVGLRGHIDVAAWQRLVSAGRILLGGGGRAPAPPPPPTLNMETSTDQAYEFTEGEEFAADNIEGKYFKGCVGAVHVGGLLLPFFTEEKLFVGPAAALLAAQPHYALISGVPWGAAEGVGCVLCLEADCNNGGRCADVRSSYSCSCPPGYSGDYCQVDIDECAAHECQHGATCRDLVAAYRCECPPGFEGQLCESDIDECTSSPCANGGTCVDAPGGYTCTCSPQWRGDTCREPRARTCAHSPCAPGAARCTDDPPDPPTGNKFTCECREGYEGVYCEKPFCEVTPCVHGECRADAQGVQCACAPGWTGARCSEERDECVGHCQHGGRCYRDSERFLCDCTATGWTGARCEVDVDECAEGLVSCGPGDCRNLNGSYTCVCGRGYCGAECALVDPCGAEPCQHGAVCEQRCAREPDYVCRCTDGWAGKNCTQQAVAEGSEGTSDNSSAVLLGVGGALVALALAGGALGALGAQARRKRATRGTYSPSGQEYCNPRAEMHHHALKPPPEERLI</sequence>
<feature type="disulfide bond" evidence="28">
    <location>
        <begin position="1014"/>
        <end position="1023"/>
    </location>
</feature>
<dbReference type="CTD" id="42896"/>
<dbReference type="GO" id="GO:0008593">
    <property type="term" value="P:regulation of Notch signaling pathway"/>
    <property type="evidence" value="ECO:0007669"/>
    <property type="project" value="UniProtKB-ARBA"/>
</dbReference>
<dbReference type="PROSITE" id="PS01187">
    <property type="entry name" value="EGF_CA"/>
    <property type="match status" value="9"/>
</dbReference>
<feature type="disulfide bond" evidence="28">
    <location>
        <begin position="1174"/>
        <end position="1183"/>
    </location>
</feature>
<comment type="similarity">
    <text evidence="27">Belongs to the Crumbs protein family.</text>
</comment>
<evidence type="ECO:0000256" key="2">
    <source>
        <dbReference type="ARBA" id="ARBA00004247"/>
    </source>
</evidence>
<dbReference type="Proteomes" id="UP000504629">
    <property type="component" value="Unplaced"/>
</dbReference>
<dbReference type="GO" id="GO:0048871">
    <property type="term" value="P:multicellular organismal-level homeostasis"/>
    <property type="evidence" value="ECO:0007669"/>
    <property type="project" value="UniProtKB-ARBA"/>
</dbReference>
<dbReference type="PANTHER" id="PTHR12916:SF13">
    <property type="entry name" value="SUSHI, VON WILLEBRAND FACTOR TYPE A, EGF AND PENTRAXIN DOMAIN-CONTAINING PROTEIN 1-LIKE"/>
    <property type="match status" value="1"/>
</dbReference>
<feature type="domain" description="EGF-like" evidence="33">
    <location>
        <begin position="756"/>
        <end position="794"/>
    </location>
</feature>
<evidence type="ECO:0000256" key="1">
    <source>
        <dbReference type="ARBA" id="ARBA00004123"/>
    </source>
</evidence>
<feature type="disulfide bond" evidence="28">
    <location>
        <begin position="741"/>
        <end position="750"/>
    </location>
</feature>
<dbReference type="InterPro" id="IPR001881">
    <property type="entry name" value="EGF-like_Ca-bd_dom"/>
</dbReference>
<feature type="transmembrane region" description="Helical" evidence="31">
    <location>
        <begin position="2653"/>
        <end position="2676"/>
    </location>
</feature>
<evidence type="ECO:0000259" key="33">
    <source>
        <dbReference type="PROSITE" id="PS50026"/>
    </source>
</evidence>
<dbReference type="GO" id="GO:0005634">
    <property type="term" value="C:nucleus"/>
    <property type="evidence" value="ECO:0007669"/>
    <property type="project" value="UniProtKB-SubCell"/>
</dbReference>
<dbReference type="GO" id="GO:0016787">
    <property type="term" value="F:hydrolase activity"/>
    <property type="evidence" value="ECO:0007669"/>
    <property type="project" value="UniProtKB-KW"/>
</dbReference>
<dbReference type="GO" id="GO:0016324">
    <property type="term" value="C:apical plasma membrane"/>
    <property type="evidence" value="ECO:0007669"/>
    <property type="project" value="UniProtKB-SubCell"/>
</dbReference>
<feature type="domain" description="EGF-like" evidence="33">
    <location>
        <begin position="1708"/>
        <end position="1744"/>
    </location>
</feature>
<feature type="disulfide bond" evidence="28">
    <location>
        <begin position="1417"/>
        <end position="1427"/>
    </location>
</feature>
<dbReference type="Pfam" id="PF00493">
    <property type="entry name" value="MCM"/>
    <property type="match status" value="1"/>
</dbReference>
<evidence type="ECO:0000256" key="3">
    <source>
        <dbReference type="ARBA" id="ARBA00004316"/>
    </source>
</evidence>
<dbReference type="GO" id="GO:0007219">
    <property type="term" value="P:Notch signaling pathway"/>
    <property type="evidence" value="ECO:0007669"/>
    <property type="project" value="TreeGrafter"/>
</dbReference>
<feature type="domain" description="EGF-like" evidence="33">
    <location>
        <begin position="1109"/>
        <end position="1145"/>
    </location>
</feature>
<feature type="domain" description="EGF-like" evidence="33">
    <location>
        <begin position="1450"/>
        <end position="1486"/>
    </location>
</feature>
<dbReference type="PANTHER" id="PTHR12916">
    <property type="entry name" value="CYTOCHROME C OXIDASE POLYPEPTIDE VIC-2"/>
    <property type="match status" value="1"/>
</dbReference>
<feature type="domain" description="EGF-like" evidence="33">
    <location>
        <begin position="1413"/>
        <end position="1448"/>
    </location>
</feature>
<dbReference type="GO" id="GO:0051240">
    <property type="term" value="P:positive regulation of multicellular organismal process"/>
    <property type="evidence" value="ECO:0007669"/>
    <property type="project" value="UniProtKB-ARBA"/>
</dbReference>
<feature type="domain" description="MCM C-terminal AAA(+) ATPase" evidence="34">
    <location>
        <begin position="88"/>
        <end position="294"/>
    </location>
</feature>
<dbReference type="Pfam" id="PF00008">
    <property type="entry name" value="EGF"/>
    <property type="match status" value="14"/>
</dbReference>
<dbReference type="PROSITE" id="PS50026">
    <property type="entry name" value="EGF_3"/>
    <property type="match status" value="27"/>
</dbReference>
<keyword evidence="7" id="KW-1003">Cell membrane</keyword>
<dbReference type="FunFam" id="2.10.25.10:FF:000472">
    <property type="entry name" value="Uncharacterized protein, isoform A"/>
    <property type="match status" value="1"/>
</dbReference>
<feature type="domain" description="EGF-like" evidence="33">
    <location>
        <begin position="2327"/>
        <end position="2361"/>
    </location>
</feature>
<dbReference type="InterPro" id="IPR013032">
    <property type="entry name" value="EGF-like_CS"/>
</dbReference>
<dbReference type="GO" id="GO:0060562">
    <property type="term" value="P:epithelial tube morphogenesis"/>
    <property type="evidence" value="ECO:0007669"/>
    <property type="project" value="UniProtKB-ARBA"/>
</dbReference>
<feature type="domain" description="EGF-like" evidence="33">
    <location>
        <begin position="2488"/>
        <end position="2518"/>
    </location>
</feature>
<evidence type="ECO:0000256" key="22">
    <source>
        <dbReference type="ARBA" id="ARBA00023157"/>
    </source>
</evidence>
<feature type="disulfide bond" evidence="28">
    <location>
        <begin position="1438"/>
        <end position="1447"/>
    </location>
</feature>
<keyword evidence="24" id="KW-0539">Nucleus</keyword>
<dbReference type="SUPFAM" id="SSF57184">
    <property type="entry name" value="Growth factor receptor domain"/>
    <property type="match status" value="3"/>
</dbReference>
<dbReference type="Pfam" id="PF00054">
    <property type="entry name" value="Laminin_G_1"/>
    <property type="match status" value="2"/>
</dbReference>
<dbReference type="GO" id="GO:0002064">
    <property type="term" value="P:epithelial cell development"/>
    <property type="evidence" value="ECO:0007669"/>
    <property type="project" value="UniProtKB-ARBA"/>
</dbReference>
<name>A0A6J2JR79_BOMMA</name>
<evidence type="ECO:0000256" key="16">
    <source>
        <dbReference type="ARBA" id="ARBA00022801"/>
    </source>
</evidence>
<evidence type="ECO:0000256" key="25">
    <source>
        <dbReference type="ARBA" id="ARBA00023273"/>
    </source>
</evidence>
<feature type="domain" description="EGF-like" evidence="33">
    <location>
        <begin position="2018"/>
        <end position="2054"/>
    </location>
</feature>
<feature type="domain" description="EGF-like" evidence="33">
    <location>
        <begin position="1262"/>
        <end position="1299"/>
    </location>
</feature>
<feature type="disulfide bond" evidence="28">
    <location>
        <begin position="2508"/>
        <end position="2517"/>
    </location>
</feature>
<evidence type="ECO:0000256" key="8">
    <source>
        <dbReference type="ARBA" id="ARBA00022536"/>
    </source>
</evidence>
<dbReference type="InterPro" id="IPR000152">
    <property type="entry name" value="EGF-type_Asp/Asn_hydroxyl_site"/>
</dbReference>
<evidence type="ECO:0000256" key="19">
    <source>
        <dbReference type="ARBA" id="ARBA00022989"/>
    </source>
</evidence>
<dbReference type="PRINTS" id="PR00010">
    <property type="entry name" value="EGFBLOOD"/>
</dbReference>
<feature type="disulfide bond" evidence="28">
    <location>
        <begin position="1476"/>
        <end position="1485"/>
    </location>
</feature>
<dbReference type="GO" id="GO:0042995">
    <property type="term" value="C:cell projection"/>
    <property type="evidence" value="ECO:0007669"/>
    <property type="project" value="UniProtKB-SubCell"/>
</dbReference>
<dbReference type="FunFam" id="2.10.25.10:FF:000565">
    <property type="entry name" value="Predicted protein"/>
    <property type="match status" value="1"/>
</dbReference>
<dbReference type="PRINTS" id="PR01657">
    <property type="entry name" value="MCMFAMILY"/>
</dbReference>
<feature type="domain" description="EGF-like" evidence="33">
    <location>
        <begin position="1147"/>
        <end position="1184"/>
    </location>
</feature>
<evidence type="ECO:0000256" key="6">
    <source>
        <dbReference type="ARBA" id="ARBA00022473"/>
    </source>
</evidence>
<feature type="disulfide bond" evidence="28">
    <location>
        <begin position="765"/>
        <end position="782"/>
    </location>
</feature>
<dbReference type="FunFam" id="2.10.25.10:FF:000173">
    <property type="entry name" value="Neurogenic locus notch protein 2"/>
    <property type="match status" value="1"/>
</dbReference>
<evidence type="ECO:0000256" key="21">
    <source>
        <dbReference type="ARBA" id="ARBA00023136"/>
    </source>
</evidence>
<dbReference type="GO" id="GO:0060255">
    <property type="term" value="P:regulation of macromolecule metabolic process"/>
    <property type="evidence" value="ECO:0007669"/>
    <property type="project" value="UniProtKB-ARBA"/>
</dbReference>
<feature type="domain" description="EGF-like" evidence="33">
    <location>
        <begin position="714"/>
        <end position="751"/>
    </location>
</feature>
<accession>A0A6J2JR79</accession>
<evidence type="ECO:0000256" key="10">
    <source>
        <dbReference type="ARBA" id="ARBA00022692"/>
    </source>
</evidence>
<keyword evidence="8 28" id="KW-0245">EGF-like domain</keyword>
<feature type="domain" description="EGF-like" evidence="33">
    <location>
        <begin position="2520"/>
        <end position="2556"/>
    </location>
</feature>
<feature type="domain" description="EGF-like" evidence="33">
    <location>
        <begin position="874"/>
        <end position="910"/>
    </location>
</feature>
<dbReference type="GO" id="GO:0051241">
    <property type="term" value="P:negative regulation of multicellular organismal process"/>
    <property type="evidence" value="ECO:0007669"/>
    <property type="project" value="UniProtKB-ARBA"/>
</dbReference>
<evidence type="ECO:0000259" key="32">
    <source>
        <dbReference type="PROSITE" id="PS50025"/>
    </source>
</evidence>
<dbReference type="GO" id="GO:0003677">
    <property type="term" value="F:DNA binding"/>
    <property type="evidence" value="ECO:0007669"/>
    <property type="project" value="UniProtKB-KW"/>
</dbReference>
<keyword evidence="6" id="KW-0217">Developmental protein</keyword>
<evidence type="ECO:0000256" key="29">
    <source>
        <dbReference type="RuleBase" id="RU004070"/>
    </source>
</evidence>
<dbReference type="FunFam" id="2.10.25.10:FF:000125">
    <property type="entry name" value="Neurogenic locus notch protein-like"/>
    <property type="match status" value="1"/>
</dbReference>
<feature type="domain" description="EGF-like" evidence="33">
    <location>
        <begin position="1224"/>
        <end position="1260"/>
    </location>
</feature>
<feature type="domain" description="EGF-like" evidence="33">
    <location>
        <begin position="1488"/>
        <end position="1529"/>
    </location>
</feature>
<feature type="disulfide bond" evidence="28">
    <location>
        <begin position="2625"/>
        <end position="2634"/>
    </location>
</feature>
<dbReference type="Pfam" id="PF07645">
    <property type="entry name" value="EGF_CA"/>
    <property type="match status" value="3"/>
</dbReference>
<keyword evidence="10 31" id="KW-0812">Transmembrane</keyword>
<dbReference type="GO" id="GO:0005112">
    <property type="term" value="F:Notch binding"/>
    <property type="evidence" value="ECO:0007669"/>
    <property type="project" value="TreeGrafter"/>
</dbReference>
<dbReference type="InterPro" id="IPR013320">
    <property type="entry name" value="ConA-like_dom_sf"/>
</dbReference>
<dbReference type="GO" id="GO:0048638">
    <property type="term" value="P:regulation of developmental growth"/>
    <property type="evidence" value="ECO:0007669"/>
    <property type="project" value="UniProtKB-ARBA"/>
</dbReference>
<evidence type="ECO:0000256" key="24">
    <source>
        <dbReference type="ARBA" id="ARBA00023242"/>
    </source>
</evidence>
<feature type="disulfide bond" evidence="28">
    <location>
        <begin position="701"/>
        <end position="710"/>
    </location>
</feature>
<dbReference type="RefSeq" id="XP_028031788.1">
    <property type="nucleotide sequence ID" value="XM_028175987.1"/>
</dbReference>
<keyword evidence="18 29" id="KW-0067">ATP-binding</keyword>
<dbReference type="GO" id="GO:0009967">
    <property type="term" value="P:positive regulation of signal transduction"/>
    <property type="evidence" value="ECO:0007669"/>
    <property type="project" value="UniProtKB-ARBA"/>
</dbReference>
<feature type="disulfide bond" evidence="28">
    <location>
        <begin position="863"/>
        <end position="872"/>
    </location>
</feature>
<dbReference type="SMART" id="SM00181">
    <property type="entry name" value="EGF"/>
    <property type="match status" value="29"/>
</dbReference>
<feature type="disulfide bond" evidence="28">
    <location>
        <begin position="1061"/>
        <end position="1070"/>
    </location>
</feature>
<dbReference type="Gene3D" id="2.60.120.200">
    <property type="match status" value="2"/>
</dbReference>
<feature type="disulfide bond" evidence="28">
    <location>
        <begin position="1327"/>
        <end position="1336"/>
    </location>
</feature>
<dbReference type="PROSITE" id="PS01186">
    <property type="entry name" value="EGF_2"/>
    <property type="match status" value="19"/>
</dbReference>
<evidence type="ECO:0000256" key="13">
    <source>
        <dbReference type="ARBA" id="ARBA00022737"/>
    </source>
</evidence>
<dbReference type="FunFam" id="2.60.120.200:FF:000143">
    <property type="entry name" value="Crumbs, isoform D"/>
    <property type="match status" value="1"/>
</dbReference>
<dbReference type="SUPFAM" id="SSF52540">
    <property type="entry name" value="P-loop containing nucleoside triphosphate hydrolases"/>
    <property type="match status" value="1"/>
</dbReference>
<keyword evidence="9" id="KW-0597">Phosphoprotein</keyword>
<dbReference type="FunFam" id="2.10.25.10:FF:000434">
    <property type="entry name" value="Predicted protein"/>
    <property type="match status" value="1"/>
</dbReference>
<feature type="domain" description="EGF-like" evidence="33">
    <location>
        <begin position="2363"/>
        <end position="2399"/>
    </location>
</feature>
<dbReference type="PROSITE" id="PS00847">
    <property type="entry name" value="MCM_1"/>
    <property type="match status" value="1"/>
</dbReference>
<evidence type="ECO:0000256" key="23">
    <source>
        <dbReference type="ARBA" id="ARBA00023180"/>
    </source>
</evidence>
<feature type="domain" description="EGF-like" evidence="33">
    <location>
        <begin position="2401"/>
        <end position="2437"/>
    </location>
</feature>
<feature type="domain" description="EGF-like" evidence="33">
    <location>
        <begin position="988"/>
        <end position="1024"/>
    </location>
</feature>
<feature type="disulfide bond" evidence="28">
    <location>
        <begin position="2351"/>
        <end position="2360"/>
    </location>
</feature>
<evidence type="ECO:0000256" key="28">
    <source>
        <dbReference type="PROSITE-ProRule" id="PRU00076"/>
    </source>
</evidence>
<comment type="similarity">
    <text evidence="4 29">Belongs to the MCM family.</text>
</comment>
<dbReference type="FunFam" id="2.10.25.10:FF:000118">
    <property type="entry name" value="protein delta homolog 2"/>
    <property type="match status" value="1"/>
</dbReference>
<dbReference type="PROSITE" id="PS00010">
    <property type="entry name" value="ASX_HYDROXYL"/>
    <property type="match status" value="15"/>
</dbReference>
<feature type="domain" description="EGF-like" evidence="33">
    <location>
        <begin position="796"/>
        <end position="834"/>
    </location>
</feature>
<dbReference type="InterPro" id="IPR041562">
    <property type="entry name" value="MCM_lid"/>
</dbReference>
<feature type="disulfide bond" evidence="28">
    <location>
        <begin position="2585"/>
        <end position="2594"/>
    </location>
</feature>
<dbReference type="InterPro" id="IPR001208">
    <property type="entry name" value="MCM_dom"/>
</dbReference>
<organism evidence="35 36">
    <name type="scientific">Bombyx mandarina</name>
    <name type="common">Wild silk moth</name>
    <name type="synonym">Wild silkworm</name>
    <dbReference type="NCBI Taxonomy" id="7092"/>
    <lineage>
        <taxon>Eukaryota</taxon>
        <taxon>Metazoa</taxon>
        <taxon>Ecdysozoa</taxon>
        <taxon>Arthropoda</taxon>
        <taxon>Hexapoda</taxon>
        <taxon>Insecta</taxon>
        <taxon>Pterygota</taxon>
        <taxon>Neoptera</taxon>
        <taxon>Endopterygota</taxon>
        <taxon>Lepidoptera</taxon>
        <taxon>Glossata</taxon>
        <taxon>Ditrysia</taxon>
        <taxon>Bombycoidea</taxon>
        <taxon>Bombycidae</taxon>
        <taxon>Bombycinae</taxon>
        <taxon>Bombyx</taxon>
    </lineage>
</organism>
<dbReference type="GO" id="GO:0080090">
    <property type="term" value="P:regulation of primary metabolic process"/>
    <property type="evidence" value="ECO:0007669"/>
    <property type="project" value="UniProtKB-ARBA"/>
</dbReference>
<feature type="region of interest" description="Disordered" evidence="30">
    <location>
        <begin position="406"/>
        <end position="440"/>
    </location>
</feature>
<dbReference type="GO" id="GO:0005509">
    <property type="term" value="F:calcium ion binding"/>
    <property type="evidence" value="ECO:0007669"/>
    <property type="project" value="InterPro"/>
</dbReference>
<dbReference type="PROSITE" id="PS50051">
    <property type="entry name" value="MCM_2"/>
    <property type="match status" value="1"/>
</dbReference>
<dbReference type="GO" id="GO:0003002">
    <property type="term" value="P:regionalization"/>
    <property type="evidence" value="ECO:0007669"/>
    <property type="project" value="UniProtKB-ARBA"/>
</dbReference>
<dbReference type="InterPro" id="IPR001791">
    <property type="entry name" value="Laminin_G"/>
</dbReference>
<proteinExistence type="inferred from homology"/>
<feature type="domain" description="EGF-like" evidence="33">
    <location>
        <begin position="1186"/>
        <end position="1222"/>
    </location>
</feature>
<comment type="subcellular location">
    <subcellularLocation>
        <location evidence="2">Apical cell membrane</location>
        <topology evidence="2">Single-pass type I membrane protein</topology>
    </subcellularLocation>
    <subcellularLocation>
        <location evidence="3">Cell projection</location>
    </subcellularLocation>
    <subcellularLocation>
        <location evidence="1">Nucleus</location>
    </subcellularLocation>
</comment>